<dbReference type="EMBL" id="LR796423">
    <property type="protein sequence ID" value="CAB4143367.1"/>
    <property type="molecule type" value="Genomic_DNA"/>
</dbReference>
<keyword evidence="1" id="KW-0472">Membrane</keyword>
<feature type="transmembrane region" description="Helical" evidence="1">
    <location>
        <begin position="47"/>
        <end position="71"/>
    </location>
</feature>
<evidence type="ECO:0000313" key="2">
    <source>
        <dbReference type="EMBL" id="CAB4143367.1"/>
    </source>
</evidence>
<evidence type="ECO:0000256" key="1">
    <source>
        <dbReference type="SAM" id="Phobius"/>
    </source>
</evidence>
<proteinExistence type="predicted"/>
<protein>
    <submittedName>
        <fullName evidence="2">Uncharacterized protein</fullName>
    </submittedName>
</protein>
<name>A0A6J5MC72_9CAUD</name>
<organism evidence="2">
    <name type="scientific">uncultured Caudovirales phage</name>
    <dbReference type="NCBI Taxonomy" id="2100421"/>
    <lineage>
        <taxon>Viruses</taxon>
        <taxon>Duplodnaviria</taxon>
        <taxon>Heunggongvirae</taxon>
        <taxon>Uroviricota</taxon>
        <taxon>Caudoviricetes</taxon>
        <taxon>Peduoviridae</taxon>
        <taxon>Maltschvirus</taxon>
        <taxon>Maltschvirus maltsch</taxon>
    </lineage>
</organism>
<reference evidence="2" key="1">
    <citation type="submission" date="2020-04" db="EMBL/GenBank/DDBJ databases">
        <authorList>
            <person name="Chiriac C."/>
            <person name="Salcher M."/>
            <person name="Ghai R."/>
            <person name="Kavagutti S V."/>
        </authorList>
    </citation>
    <scope>NUCLEOTIDE SEQUENCE</scope>
</reference>
<accession>A0A6J5MC72</accession>
<sequence>MGSIWFFGFIAIILYSAFNAGMNSKSLFYREPRYGEKPVPYFDDNKVFGYALLTGGVALTWPLALPFYGLYKLGERFKKEA</sequence>
<gene>
    <name evidence="2" type="ORF">UFOVP447_130</name>
</gene>
<keyword evidence="1" id="KW-0812">Transmembrane</keyword>
<keyword evidence="1" id="KW-1133">Transmembrane helix</keyword>